<feature type="compositionally biased region" description="Basic and acidic residues" evidence="1">
    <location>
        <begin position="1"/>
        <end position="33"/>
    </location>
</feature>
<feature type="compositionally biased region" description="Polar residues" evidence="1">
    <location>
        <begin position="61"/>
        <end position="75"/>
    </location>
</feature>
<keyword evidence="3" id="KW-1185">Reference proteome</keyword>
<proteinExistence type="predicted"/>
<organism evidence="2 3">
    <name type="scientific">Parachaetomium inaequale</name>
    <dbReference type="NCBI Taxonomy" id="2588326"/>
    <lineage>
        <taxon>Eukaryota</taxon>
        <taxon>Fungi</taxon>
        <taxon>Dikarya</taxon>
        <taxon>Ascomycota</taxon>
        <taxon>Pezizomycotina</taxon>
        <taxon>Sordariomycetes</taxon>
        <taxon>Sordariomycetidae</taxon>
        <taxon>Sordariales</taxon>
        <taxon>Chaetomiaceae</taxon>
        <taxon>Parachaetomium</taxon>
    </lineage>
</organism>
<feature type="compositionally biased region" description="Basic and acidic residues" evidence="1">
    <location>
        <begin position="129"/>
        <end position="139"/>
    </location>
</feature>
<sequence>MSDIIEAIKDAVNPKRREQATAETYDAHKRGPYPDRASAGTSQPEVAPPAEAQNPGRAEQSDLSSTAAGTDSSRSPKLASSAGYSAPPGTYGPHKSRVANAADPRVDSDRDGNPSHGLSDYGGAAAKPVHKEGGKYGLS</sequence>
<feature type="region of interest" description="Disordered" evidence="1">
    <location>
        <begin position="1"/>
        <end position="139"/>
    </location>
</feature>
<comment type="caution">
    <text evidence="2">The sequence shown here is derived from an EMBL/GenBank/DDBJ whole genome shotgun (WGS) entry which is preliminary data.</text>
</comment>
<gene>
    <name evidence="2" type="ORF">C8A01DRAFT_47837</name>
</gene>
<dbReference type="AlphaFoldDB" id="A0AAN6SQN0"/>
<dbReference type="EMBL" id="MU854425">
    <property type="protein sequence ID" value="KAK4038571.1"/>
    <property type="molecule type" value="Genomic_DNA"/>
</dbReference>
<evidence type="ECO:0000313" key="3">
    <source>
        <dbReference type="Proteomes" id="UP001303115"/>
    </source>
</evidence>
<protein>
    <submittedName>
        <fullName evidence="2">Uncharacterized protein</fullName>
    </submittedName>
</protein>
<name>A0AAN6SQN0_9PEZI</name>
<dbReference type="Proteomes" id="UP001303115">
    <property type="component" value="Unassembled WGS sequence"/>
</dbReference>
<reference evidence="3" key="1">
    <citation type="journal article" date="2023" name="Mol. Phylogenet. Evol.">
        <title>Genome-scale phylogeny and comparative genomics of the fungal order Sordariales.</title>
        <authorList>
            <person name="Hensen N."/>
            <person name="Bonometti L."/>
            <person name="Westerberg I."/>
            <person name="Brannstrom I.O."/>
            <person name="Guillou S."/>
            <person name="Cros-Aarteil S."/>
            <person name="Calhoun S."/>
            <person name="Haridas S."/>
            <person name="Kuo A."/>
            <person name="Mondo S."/>
            <person name="Pangilinan J."/>
            <person name="Riley R."/>
            <person name="LaButti K."/>
            <person name="Andreopoulos B."/>
            <person name="Lipzen A."/>
            <person name="Chen C."/>
            <person name="Yan M."/>
            <person name="Daum C."/>
            <person name="Ng V."/>
            <person name="Clum A."/>
            <person name="Steindorff A."/>
            <person name="Ohm R.A."/>
            <person name="Martin F."/>
            <person name="Silar P."/>
            <person name="Natvig D.O."/>
            <person name="Lalanne C."/>
            <person name="Gautier V."/>
            <person name="Ament-Velasquez S.L."/>
            <person name="Kruys A."/>
            <person name="Hutchinson M.I."/>
            <person name="Powell A.J."/>
            <person name="Barry K."/>
            <person name="Miller A.N."/>
            <person name="Grigoriev I.V."/>
            <person name="Debuchy R."/>
            <person name="Gladieux P."/>
            <person name="Hiltunen Thoren M."/>
            <person name="Johannesson H."/>
        </authorList>
    </citation>
    <scope>NUCLEOTIDE SEQUENCE [LARGE SCALE GENOMIC DNA]</scope>
    <source>
        <strain evidence="3">CBS 284.82</strain>
    </source>
</reference>
<evidence type="ECO:0000313" key="2">
    <source>
        <dbReference type="EMBL" id="KAK4038571.1"/>
    </source>
</evidence>
<accession>A0AAN6SQN0</accession>
<feature type="compositionally biased region" description="Basic and acidic residues" evidence="1">
    <location>
        <begin position="104"/>
        <end position="113"/>
    </location>
</feature>
<evidence type="ECO:0000256" key="1">
    <source>
        <dbReference type="SAM" id="MobiDB-lite"/>
    </source>
</evidence>